<dbReference type="InterPro" id="IPR029068">
    <property type="entry name" value="Glyas_Bleomycin-R_OHBP_Dase"/>
</dbReference>
<gene>
    <name evidence="2" type="ORF">JYK14_05015</name>
</gene>
<keyword evidence="3" id="KW-1185">Reference proteome</keyword>
<dbReference type="SUPFAM" id="SSF54593">
    <property type="entry name" value="Glyoxalase/Bleomycin resistance protein/Dihydroxybiphenyl dioxygenase"/>
    <property type="match status" value="1"/>
</dbReference>
<organism evidence="2 3">
    <name type="scientific">Siccirubricoccus soli</name>
    <dbReference type="NCBI Taxonomy" id="2899147"/>
    <lineage>
        <taxon>Bacteria</taxon>
        <taxon>Pseudomonadati</taxon>
        <taxon>Pseudomonadota</taxon>
        <taxon>Alphaproteobacteria</taxon>
        <taxon>Acetobacterales</taxon>
        <taxon>Roseomonadaceae</taxon>
        <taxon>Siccirubricoccus</taxon>
    </lineage>
</organism>
<dbReference type="InterPro" id="IPR053863">
    <property type="entry name" value="Glyoxy/Ble-like_N"/>
</dbReference>
<feature type="domain" description="Glyoxalase/Bleomycin resistance-like N-terminal" evidence="1">
    <location>
        <begin position="4"/>
        <end position="43"/>
    </location>
</feature>
<sequence>MSRKVFVNLPVADLGRSMRFYEALGFRFNPQFTDATAACMVISEHNYAMLLTHEKFRLFTQRRWPMPRPAARCWWR</sequence>
<evidence type="ECO:0000313" key="2">
    <source>
        <dbReference type="EMBL" id="MCO6415537.1"/>
    </source>
</evidence>
<dbReference type="Pfam" id="PF22677">
    <property type="entry name" value="Ble-like_N"/>
    <property type="match status" value="1"/>
</dbReference>
<protein>
    <recommendedName>
        <fullName evidence="1">Glyoxalase/Bleomycin resistance-like N-terminal domain-containing protein</fullName>
    </recommendedName>
</protein>
<dbReference type="Proteomes" id="UP001523392">
    <property type="component" value="Unassembled WGS sequence"/>
</dbReference>
<evidence type="ECO:0000259" key="1">
    <source>
        <dbReference type="Pfam" id="PF22677"/>
    </source>
</evidence>
<proteinExistence type="predicted"/>
<name>A0ABT1D0V4_9PROT</name>
<dbReference type="PANTHER" id="PTHR36503:SF2">
    <property type="entry name" value="BLR2408 PROTEIN"/>
    <property type="match status" value="1"/>
</dbReference>
<comment type="caution">
    <text evidence="2">The sequence shown here is derived from an EMBL/GenBank/DDBJ whole genome shotgun (WGS) entry which is preliminary data.</text>
</comment>
<reference evidence="2 3" key="1">
    <citation type="submission" date="2021-12" db="EMBL/GenBank/DDBJ databases">
        <title>Siccirubricoccus leaddurans sp. nov., a high concentration Zn2+ tolerance bacterium.</title>
        <authorList>
            <person name="Cao Y."/>
        </authorList>
    </citation>
    <scope>NUCLEOTIDE SEQUENCE [LARGE SCALE GENOMIC DNA]</scope>
    <source>
        <strain evidence="2 3">KC 17139</strain>
    </source>
</reference>
<dbReference type="PANTHER" id="PTHR36503">
    <property type="entry name" value="BLR2520 PROTEIN"/>
    <property type="match status" value="1"/>
</dbReference>
<dbReference type="EMBL" id="JAFIRR010000028">
    <property type="protein sequence ID" value="MCO6415537.1"/>
    <property type="molecule type" value="Genomic_DNA"/>
</dbReference>
<dbReference type="Gene3D" id="3.10.180.10">
    <property type="entry name" value="2,3-Dihydroxybiphenyl 1,2-Dioxygenase, domain 1"/>
    <property type="match status" value="1"/>
</dbReference>
<dbReference type="RefSeq" id="WP_252952135.1">
    <property type="nucleotide sequence ID" value="NZ_JAFIRR010000028.1"/>
</dbReference>
<evidence type="ECO:0000313" key="3">
    <source>
        <dbReference type="Proteomes" id="UP001523392"/>
    </source>
</evidence>
<accession>A0ABT1D0V4</accession>